<reference evidence="1" key="1">
    <citation type="journal article" date="2014" name="Front. Microbiol.">
        <title>High frequency of phylogenetically diverse reductive dehalogenase-homologous genes in deep subseafloor sedimentary metagenomes.</title>
        <authorList>
            <person name="Kawai M."/>
            <person name="Futagami T."/>
            <person name="Toyoda A."/>
            <person name="Takaki Y."/>
            <person name="Nishi S."/>
            <person name="Hori S."/>
            <person name="Arai W."/>
            <person name="Tsubouchi T."/>
            <person name="Morono Y."/>
            <person name="Uchiyama I."/>
            <person name="Ito T."/>
            <person name="Fujiyama A."/>
            <person name="Inagaki F."/>
            <person name="Takami H."/>
        </authorList>
    </citation>
    <scope>NUCLEOTIDE SEQUENCE</scope>
    <source>
        <strain evidence="1">Expedition CK06-06</strain>
    </source>
</reference>
<sequence>KFKAAQIGGALGGVIPEQYLDTPIDFDELTKIGAMMGSAL</sequence>
<organism evidence="1">
    <name type="scientific">marine sediment metagenome</name>
    <dbReference type="NCBI Taxonomy" id="412755"/>
    <lineage>
        <taxon>unclassified sequences</taxon>
        <taxon>metagenomes</taxon>
        <taxon>ecological metagenomes</taxon>
    </lineage>
</organism>
<evidence type="ECO:0000313" key="1">
    <source>
        <dbReference type="EMBL" id="GAI61998.1"/>
    </source>
</evidence>
<name>X1Q1B9_9ZZZZ</name>
<proteinExistence type="predicted"/>
<dbReference type="EMBL" id="BARV01045975">
    <property type="protein sequence ID" value="GAI61998.1"/>
    <property type="molecule type" value="Genomic_DNA"/>
</dbReference>
<dbReference type="SUPFAM" id="SSF142984">
    <property type="entry name" value="Nqo1 middle domain-like"/>
    <property type="match status" value="1"/>
</dbReference>
<protein>
    <submittedName>
        <fullName evidence="1">Uncharacterized protein</fullName>
    </submittedName>
</protein>
<dbReference type="Gene3D" id="3.10.20.600">
    <property type="match status" value="1"/>
</dbReference>
<comment type="caution">
    <text evidence="1">The sequence shown here is derived from an EMBL/GenBank/DDBJ whole genome shotgun (WGS) entry which is preliminary data.</text>
</comment>
<feature type="non-terminal residue" evidence="1">
    <location>
        <position position="40"/>
    </location>
</feature>
<gene>
    <name evidence="1" type="ORF">S06H3_66949</name>
</gene>
<feature type="non-terminal residue" evidence="1">
    <location>
        <position position="1"/>
    </location>
</feature>
<accession>X1Q1B9</accession>
<dbReference type="AlphaFoldDB" id="X1Q1B9"/>